<evidence type="ECO:0000256" key="5">
    <source>
        <dbReference type="ARBA" id="ARBA00023125"/>
    </source>
</evidence>
<dbReference type="PANTHER" id="PTHR31992:SF289">
    <property type="entry name" value="DOF ZINC FINGER PROTEIN"/>
    <property type="match status" value="1"/>
</dbReference>
<dbReference type="GO" id="GO:0003700">
    <property type="term" value="F:DNA-binding transcription factor activity"/>
    <property type="evidence" value="ECO:0007669"/>
    <property type="project" value="UniProtKB-UniRule"/>
</dbReference>
<evidence type="ECO:0000259" key="11">
    <source>
        <dbReference type="PROSITE" id="PS50884"/>
    </source>
</evidence>
<keyword evidence="2 8" id="KW-0863">Zinc-finger</keyword>
<dbReference type="GO" id="GO:0003677">
    <property type="term" value="F:DNA binding"/>
    <property type="evidence" value="ECO:0007669"/>
    <property type="project" value="UniProtKB-UniRule"/>
</dbReference>
<evidence type="ECO:0000256" key="6">
    <source>
        <dbReference type="ARBA" id="ARBA00023163"/>
    </source>
</evidence>
<dbReference type="AlphaFoldDB" id="A0A0B2PRW4"/>
<dbReference type="PROSITE" id="PS50884">
    <property type="entry name" value="ZF_DOF_2"/>
    <property type="match status" value="1"/>
</dbReference>
<feature type="region of interest" description="Disordered" evidence="10">
    <location>
        <begin position="16"/>
        <end position="48"/>
    </location>
</feature>
<dbReference type="Proteomes" id="UP000053555">
    <property type="component" value="Unassembled WGS sequence"/>
</dbReference>
<keyword evidence="6 9" id="KW-0804">Transcription</keyword>
<sequence>MIQELLGGALIAGERKPSSINGGGGGGGVLLPITTPSPSSFPSSTTSDVTLTSTTTTAATTAATAATTTTAVENLRCPRCDSSNTKFCYYNNYNLTQPRHFCKTCRRYWTKGGALRNVPIGGGCRKSKSSGMSNSVAKQTATKMKAVASELGRATQTQNPNPNPSPMSLKEEGTLLGHMVSTDQPLVSNTLLSYRTLGYDAVAQVPSSLGLFGRNNQDQQQQNGGFLVGEHHNNSGIQELYQKLRSSSTVNNNYCSDNNSSQMFMGNMASNYSSSVSNNILETTSVAGGEFGYWNGPTFSNWSDLPTTNGAGAYP</sequence>
<name>A0A0B2PRW4_GLYSO</name>
<evidence type="ECO:0000256" key="4">
    <source>
        <dbReference type="ARBA" id="ARBA00023015"/>
    </source>
</evidence>
<evidence type="ECO:0000256" key="2">
    <source>
        <dbReference type="ARBA" id="ARBA00022771"/>
    </source>
</evidence>
<evidence type="ECO:0000256" key="7">
    <source>
        <dbReference type="ARBA" id="ARBA00023242"/>
    </source>
</evidence>
<dbReference type="PANTHER" id="PTHR31992">
    <property type="entry name" value="DOF ZINC FINGER PROTEIN DOF1.4-RELATED"/>
    <property type="match status" value="1"/>
</dbReference>
<accession>A0A0B2PRW4</accession>
<dbReference type="GO" id="GO:0008270">
    <property type="term" value="F:zinc ion binding"/>
    <property type="evidence" value="ECO:0007669"/>
    <property type="project" value="UniProtKB-KW"/>
</dbReference>
<gene>
    <name evidence="12" type="ORF">glysoja_044036</name>
</gene>
<comment type="subcellular location">
    <subcellularLocation>
        <location evidence="8 9">Nucleus</location>
    </subcellularLocation>
</comment>
<dbReference type="EMBL" id="KN663372">
    <property type="protein sequence ID" value="KHN12131.1"/>
    <property type="molecule type" value="Genomic_DNA"/>
</dbReference>
<proteinExistence type="predicted"/>
<evidence type="ECO:0000256" key="3">
    <source>
        <dbReference type="ARBA" id="ARBA00022833"/>
    </source>
</evidence>
<organism evidence="12">
    <name type="scientific">Glycine soja</name>
    <name type="common">Wild soybean</name>
    <dbReference type="NCBI Taxonomy" id="3848"/>
    <lineage>
        <taxon>Eukaryota</taxon>
        <taxon>Viridiplantae</taxon>
        <taxon>Streptophyta</taxon>
        <taxon>Embryophyta</taxon>
        <taxon>Tracheophyta</taxon>
        <taxon>Spermatophyta</taxon>
        <taxon>Magnoliopsida</taxon>
        <taxon>eudicotyledons</taxon>
        <taxon>Gunneridae</taxon>
        <taxon>Pentapetalae</taxon>
        <taxon>rosids</taxon>
        <taxon>fabids</taxon>
        <taxon>Fabales</taxon>
        <taxon>Fabaceae</taxon>
        <taxon>Papilionoideae</taxon>
        <taxon>50 kb inversion clade</taxon>
        <taxon>NPAAA clade</taxon>
        <taxon>indigoferoid/millettioid clade</taxon>
        <taxon>Phaseoleae</taxon>
        <taxon>Glycine</taxon>
        <taxon>Glycine subgen. Soja</taxon>
    </lineage>
</organism>
<evidence type="ECO:0000256" key="10">
    <source>
        <dbReference type="SAM" id="MobiDB-lite"/>
    </source>
</evidence>
<protein>
    <recommendedName>
        <fullName evidence="9">Dof zinc finger protein</fullName>
    </recommendedName>
</protein>
<keyword evidence="1 9" id="KW-0479">Metal-binding</keyword>
<dbReference type="GO" id="GO:0005634">
    <property type="term" value="C:nucleus"/>
    <property type="evidence" value="ECO:0007669"/>
    <property type="project" value="UniProtKB-SubCell"/>
</dbReference>
<dbReference type="InterPro" id="IPR003851">
    <property type="entry name" value="Znf_Dof"/>
</dbReference>
<feature type="compositionally biased region" description="Low complexity" evidence="10">
    <location>
        <begin position="32"/>
        <end position="48"/>
    </location>
</feature>
<keyword evidence="3 9" id="KW-0862">Zinc</keyword>
<dbReference type="InterPro" id="IPR045174">
    <property type="entry name" value="Dof"/>
</dbReference>
<evidence type="ECO:0000256" key="9">
    <source>
        <dbReference type="RuleBase" id="RU369094"/>
    </source>
</evidence>
<keyword evidence="7 8" id="KW-0539">Nucleus</keyword>
<keyword evidence="4 9" id="KW-0805">Transcription regulation</keyword>
<dbReference type="PROSITE" id="PS01361">
    <property type="entry name" value="ZF_DOF_1"/>
    <property type="match status" value="1"/>
</dbReference>
<comment type="function">
    <text evidence="9">Transcription factor that binds specifically to a 5'-AA[AG]G-3' consensus core sequence.</text>
</comment>
<keyword evidence="5 8" id="KW-0238">DNA-binding</keyword>
<evidence type="ECO:0000256" key="1">
    <source>
        <dbReference type="ARBA" id="ARBA00022723"/>
    </source>
</evidence>
<dbReference type="Pfam" id="PF02701">
    <property type="entry name" value="Zn_ribbon_Dof"/>
    <property type="match status" value="1"/>
</dbReference>
<feature type="domain" description="Dof-type" evidence="11">
    <location>
        <begin position="75"/>
        <end position="129"/>
    </location>
</feature>
<evidence type="ECO:0000313" key="12">
    <source>
        <dbReference type="EMBL" id="KHN12131.1"/>
    </source>
</evidence>
<reference evidence="12" key="1">
    <citation type="submission" date="2014-07" db="EMBL/GenBank/DDBJ databases">
        <title>Identification of a novel salt tolerance gene in wild soybean by whole-genome sequencing.</title>
        <authorList>
            <person name="Lam H.-M."/>
            <person name="Qi X."/>
            <person name="Li M.-W."/>
            <person name="Liu X."/>
            <person name="Xie M."/>
            <person name="Ni M."/>
            <person name="Xu X."/>
        </authorList>
    </citation>
    <scope>NUCLEOTIDE SEQUENCE [LARGE SCALE GENOMIC DNA]</scope>
    <source>
        <tissue evidence="12">Root</tissue>
    </source>
</reference>
<evidence type="ECO:0000256" key="8">
    <source>
        <dbReference type="PROSITE-ProRule" id="PRU00071"/>
    </source>
</evidence>